<reference evidence="3" key="1">
    <citation type="journal article" date="2015" name="Genome Announc.">
        <title>Draft Genome Sequence of Tolypothrix boutellei Strain VB521301.</title>
        <authorList>
            <person name="Chandrababunaidu M.M."/>
            <person name="Singh D."/>
            <person name="Sen D."/>
            <person name="Bhan S."/>
            <person name="Das S."/>
            <person name="Gupta A."/>
            <person name="Adhikary S.P."/>
            <person name="Tripathy S."/>
        </authorList>
    </citation>
    <scope>NUCLEOTIDE SEQUENCE</scope>
    <source>
        <strain evidence="3">VB521301</strain>
    </source>
</reference>
<keyword evidence="4" id="KW-1185">Reference proteome</keyword>
<dbReference type="RefSeq" id="WP_038076271.1">
    <property type="nucleotide sequence ID" value="NZ_JHEG04000002.1"/>
</dbReference>
<dbReference type="NCBIfam" id="TIGR00278">
    <property type="entry name" value="membrane protein insertion efficiency factor YidD"/>
    <property type="match status" value="1"/>
</dbReference>
<dbReference type="EMBL" id="JHEG04000002">
    <property type="protein sequence ID" value="KAF3883797.1"/>
    <property type="molecule type" value="Genomic_DNA"/>
</dbReference>
<evidence type="ECO:0000313" key="3">
    <source>
        <dbReference type="EMBL" id="KIE08466.1"/>
    </source>
</evidence>
<dbReference type="Proteomes" id="UP000029738">
    <property type="component" value="Unassembled WGS sequence"/>
</dbReference>
<evidence type="ECO:0000313" key="2">
    <source>
        <dbReference type="EMBL" id="KAF3883797.1"/>
    </source>
</evidence>
<dbReference type="STRING" id="1479485.DA73_0228265"/>
<name>A0A0C1N7F2_9CYAN</name>
<evidence type="ECO:0000256" key="1">
    <source>
        <dbReference type="SAM" id="MobiDB-lite"/>
    </source>
</evidence>
<dbReference type="InterPro" id="IPR002696">
    <property type="entry name" value="Membr_insert_effic_factor_YidD"/>
</dbReference>
<reference evidence="2" key="2">
    <citation type="submission" date="2019-11" db="EMBL/GenBank/DDBJ databases">
        <title>Improved Assembly of Tolypothrix boutellei genome.</title>
        <authorList>
            <person name="Sarangi A.N."/>
            <person name="Mukherjee M."/>
            <person name="Ghosh S."/>
            <person name="Singh D."/>
            <person name="Das A."/>
            <person name="Kant S."/>
            <person name="Prusty A."/>
            <person name="Tripathy S."/>
        </authorList>
    </citation>
    <scope>NUCLEOTIDE SEQUENCE</scope>
    <source>
        <strain evidence="2">VB521301</strain>
    </source>
</reference>
<dbReference type="EMBL" id="JHEG02000058">
    <property type="protein sequence ID" value="KIE08466.1"/>
    <property type="molecule type" value="Genomic_DNA"/>
</dbReference>
<dbReference type="SMART" id="SM01234">
    <property type="entry name" value="Haemolytic"/>
    <property type="match status" value="1"/>
</dbReference>
<proteinExistence type="predicted"/>
<accession>A0A0C1N7F2</accession>
<dbReference type="OrthoDB" id="6629784at2"/>
<gene>
    <name evidence="2" type="primary">yidD</name>
    <name evidence="3" type="ORF">DA73_0228265</name>
    <name evidence="2" type="ORF">DA73_0400039455</name>
</gene>
<evidence type="ECO:0000313" key="4">
    <source>
        <dbReference type="Proteomes" id="UP000029738"/>
    </source>
</evidence>
<sequence>MQVSVFGSISRKISVAAITQYQKHISPYKGFSCAHRILYGGESCSQYVKRVITQEGLRDAIAKSRIRFQACSQANGILRAQIDGEESTEETPGKKRRKNNCTKDKAGQSDCTSSDCDGGCDCIEGFADLATIDCSGLDCSGADCGSLDCGAADCGSLDCGSCGS</sequence>
<comment type="caution">
    <text evidence="3">The sequence shown here is derived from an EMBL/GenBank/DDBJ whole genome shotgun (WGS) entry which is preliminary data.</text>
</comment>
<protein>
    <submittedName>
        <fullName evidence="2">Membrane protein insertion efficiency factor YidD</fullName>
    </submittedName>
</protein>
<organism evidence="3">
    <name type="scientific">Tolypothrix bouteillei VB521301</name>
    <dbReference type="NCBI Taxonomy" id="1479485"/>
    <lineage>
        <taxon>Bacteria</taxon>
        <taxon>Bacillati</taxon>
        <taxon>Cyanobacteriota</taxon>
        <taxon>Cyanophyceae</taxon>
        <taxon>Nostocales</taxon>
        <taxon>Tolypothrichaceae</taxon>
        <taxon>Tolypothrix</taxon>
    </lineage>
</organism>
<dbReference type="AlphaFoldDB" id="A0A0C1N7F2"/>
<feature type="region of interest" description="Disordered" evidence="1">
    <location>
        <begin position="82"/>
        <end position="105"/>
    </location>
</feature>